<dbReference type="SMART" id="SM00342">
    <property type="entry name" value="HTH_ARAC"/>
    <property type="match status" value="1"/>
</dbReference>
<keyword evidence="3" id="KW-0804">Transcription</keyword>
<dbReference type="InterPro" id="IPR050204">
    <property type="entry name" value="AraC_XylS_family_regulators"/>
</dbReference>
<evidence type="ECO:0000256" key="3">
    <source>
        <dbReference type="ARBA" id="ARBA00023163"/>
    </source>
</evidence>
<keyword evidence="6" id="KW-1185">Reference proteome</keyword>
<evidence type="ECO:0000313" key="6">
    <source>
        <dbReference type="Proteomes" id="UP000094764"/>
    </source>
</evidence>
<dbReference type="GO" id="GO:0043565">
    <property type="term" value="F:sequence-specific DNA binding"/>
    <property type="evidence" value="ECO:0007669"/>
    <property type="project" value="InterPro"/>
</dbReference>
<dbReference type="EMBL" id="MIKB01000012">
    <property type="protein sequence ID" value="OEG17131.1"/>
    <property type="molecule type" value="Genomic_DNA"/>
</dbReference>
<proteinExistence type="predicted"/>
<dbReference type="GO" id="GO:0003700">
    <property type="term" value="F:DNA-binding transcription factor activity"/>
    <property type="evidence" value="ECO:0007669"/>
    <property type="project" value="InterPro"/>
</dbReference>
<dbReference type="RefSeq" id="WP_069634453.1">
    <property type="nucleotide sequence ID" value="NZ_JXKZ01000002.1"/>
</dbReference>
<dbReference type="InterPro" id="IPR018060">
    <property type="entry name" value="HTH_AraC"/>
</dbReference>
<dbReference type="PROSITE" id="PS01124">
    <property type="entry name" value="HTH_ARAC_FAMILY_2"/>
    <property type="match status" value="1"/>
</dbReference>
<dbReference type="PANTHER" id="PTHR46796">
    <property type="entry name" value="HTH-TYPE TRANSCRIPTIONAL ACTIVATOR RHAS-RELATED"/>
    <property type="match status" value="1"/>
</dbReference>
<dbReference type="Gene3D" id="1.10.10.60">
    <property type="entry name" value="Homeodomain-like"/>
    <property type="match status" value="1"/>
</dbReference>
<evidence type="ECO:0000259" key="4">
    <source>
        <dbReference type="PROSITE" id="PS01124"/>
    </source>
</evidence>
<keyword evidence="1" id="KW-0805">Transcription regulation</keyword>
<organism evidence="5 6">
    <name type="scientific">Enterococcus quebecensis</name>
    <dbReference type="NCBI Taxonomy" id="903983"/>
    <lineage>
        <taxon>Bacteria</taxon>
        <taxon>Bacillati</taxon>
        <taxon>Bacillota</taxon>
        <taxon>Bacilli</taxon>
        <taxon>Lactobacillales</taxon>
        <taxon>Enterococcaceae</taxon>
        <taxon>Enterococcus</taxon>
    </lineage>
</organism>
<comment type="caution">
    <text evidence="5">The sequence shown here is derived from an EMBL/GenBank/DDBJ whole genome shotgun (WGS) entry which is preliminary data.</text>
</comment>
<feature type="domain" description="HTH araC/xylS-type" evidence="4">
    <location>
        <begin position="159"/>
        <end position="258"/>
    </location>
</feature>
<accession>A0A1E5GWN7</accession>
<name>A0A1E5GWN7_9ENTE</name>
<evidence type="ECO:0000256" key="1">
    <source>
        <dbReference type="ARBA" id="ARBA00023015"/>
    </source>
</evidence>
<dbReference type="Proteomes" id="UP000094764">
    <property type="component" value="Unassembled WGS sequence"/>
</dbReference>
<gene>
    <name evidence="5" type="ORF">BCR23_03765</name>
</gene>
<dbReference type="AlphaFoldDB" id="A0A1E5GWN7"/>
<dbReference type="OrthoDB" id="323290at2"/>
<evidence type="ECO:0000313" key="5">
    <source>
        <dbReference type="EMBL" id="OEG17131.1"/>
    </source>
</evidence>
<dbReference type="InterPro" id="IPR046532">
    <property type="entry name" value="DUF6597"/>
</dbReference>
<dbReference type="PANTHER" id="PTHR46796:SF13">
    <property type="entry name" value="HTH-TYPE TRANSCRIPTIONAL ACTIVATOR RHAS"/>
    <property type="match status" value="1"/>
</dbReference>
<keyword evidence="2" id="KW-0238">DNA-binding</keyword>
<sequence>MILKTKTWQEFTTTYKEISPDDLLRSYIQCYWFNYADQSSLPARIIPDLCSDIIIQLSPDLDVLAINICGPNTCFFYSCVDQPTIYFGIRYHLSGMYPFLRQSLKGMKDQRFELGLVEKKLTADLVEKLSGKKSLYEIIESTNQYFLEQLNHLNTKKISRVVGKFLESYHHSLSYSECIANLTLSERSLQRLFREETGLSPYETFDVLRFQKVYQELIRHPEVKHLDLVEKYNFFDQAHYSRKIKKMAGVTPQEISQHVGILQDKS</sequence>
<protein>
    <recommendedName>
        <fullName evidence="4">HTH araC/xylS-type domain-containing protein</fullName>
    </recommendedName>
</protein>
<dbReference type="Pfam" id="PF20240">
    <property type="entry name" value="DUF6597"/>
    <property type="match status" value="1"/>
</dbReference>
<dbReference type="Pfam" id="PF12833">
    <property type="entry name" value="HTH_18"/>
    <property type="match status" value="1"/>
</dbReference>
<reference evidence="6" key="1">
    <citation type="submission" date="2016-09" db="EMBL/GenBank/DDBJ databases">
        <authorList>
            <person name="Gulvik C.A."/>
        </authorList>
    </citation>
    <scope>NUCLEOTIDE SEQUENCE [LARGE SCALE GENOMIC DNA]</scope>
    <source>
        <strain evidence="6">LMG 26306</strain>
    </source>
</reference>
<dbReference type="STRING" id="903983.BCR23_03765"/>
<evidence type="ECO:0000256" key="2">
    <source>
        <dbReference type="ARBA" id="ARBA00023125"/>
    </source>
</evidence>